<dbReference type="Proteomes" id="UP000234857">
    <property type="component" value="Unassembled WGS sequence"/>
</dbReference>
<organism evidence="3 4">
    <name type="scientific">Muiribacterium halophilum</name>
    <dbReference type="NCBI Taxonomy" id="2053465"/>
    <lineage>
        <taxon>Bacteria</taxon>
        <taxon>Candidatus Muiribacteriota</taxon>
        <taxon>Candidatus Muiribacteriia</taxon>
        <taxon>Candidatus Muiribacteriales</taxon>
        <taxon>Candidatus Muiribacteriaceae</taxon>
        <taxon>Candidatus Muiribacterium</taxon>
    </lineage>
</organism>
<feature type="domain" description="Lcl C-terminal" evidence="2">
    <location>
        <begin position="224"/>
        <end position="339"/>
    </location>
</feature>
<keyword evidence="1" id="KW-0732">Signal</keyword>
<name>A0A2N5ZIS3_MUIH1</name>
<dbReference type="PANTHER" id="PTHR35812">
    <property type="entry name" value="LIPOPROTEIN"/>
    <property type="match status" value="1"/>
</dbReference>
<dbReference type="EMBL" id="PKTG01000058">
    <property type="protein sequence ID" value="PLX18579.1"/>
    <property type="molecule type" value="Genomic_DNA"/>
</dbReference>
<reference evidence="3 4" key="1">
    <citation type="submission" date="2017-11" db="EMBL/GenBank/DDBJ databases">
        <title>Genome-resolved metagenomics identifies genetic mobility, metabolic interactions, and unexpected diversity in perchlorate-reducing communities.</title>
        <authorList>
            <person name="Barnum T.P."/>
            <person name="Figueroa I.A."/>
            <person name="Carlstrom C.I."/>
            <person name="Lucas L.N."/>
            <person name="Engelbrektson A.L."/>
            <person name="Coates J.D."/>
        </authorList>
    </citation>
    <scope>NUCLEOTIDE SEQUENCE [LARGE SCALE GENOMIC DNA]</scope>
    <source>
        <strain evidence="3">BM706</strain>
    </source>
</reference>
<feature type="signal peptide" evidence="1">
    <location>
        <begin position="1"/>
        <end position="18"/>
    </location>
</feature>
<proteinExistence type="predicted"/>
<dbReference type="InterPro" id="IPR011460">
    <property type="entry name" value="Lcl_C"/>
</dbReference>
<accession>A0A2N5ZIS3</accession>
<dbReference type="AlphaFoldDB" id="A0A2N5ZIS3"/>
<sequence length="390" mass="44729">MKNLITLFLFFNLLTLMASQPTYIIVDTGLDQFFDNKSIISRPSIVEPFYSQDANYSINPPYYKDNGDGTITDLNTGLIWQKTMHEKMSFSEAINYAKTLNLAGYSDWRIPTIKELYSLILFTGKVRGQQVIKPFIDKIYFDQPKGDRTKGEREIDAQTWSCTNYVGRTMRNDETIFGVNFLDGRIKGYPKYNPRTKQSNKMYFRFVRGNKEYGKNRFIDNNDGTISDLATGLMWQKKDSGKGMNWQQALKYSQDLILAGHDDWRLPNAKELQSIVDYSRSPQTTNSPAINNMFKLTQIKSLTGRVQFPYYWTSTTHMDGRNLYDSAVYIAFGEGIGKMHGKIMDVHGAGCQRSDPKNGNSSDYPTFFGPQGDARYVYNHVLSVRNISND</sequence>
<dbReference type="Pfam" id="PF07603">
    <property type="entry name" value="Lcl_C"/>
    <property type="match status" value="2"/>
</dbReference>
<dbReference type="PANTHER" id="PTHR35812:SF1">
    <property type="entry name" value="LIPOPROTEIN"/>
    <property type="match status" value="1"/>
</dbReference>
<evidence type="ECO:0000256" key="1">
    <source>
        <dbReference type="SAM" id="SignalP"/>
    </source>
</evidence>
<gene>
    <name evidence="3" type="ORF">C0601_04250</name>
</gene>
<feature type="chain" id="PRO_5014782113" description="Lcl C-terminal domain-containing protein" evidence="1">
    <location>
        <begin position="19"/>
        <end position="390"/>
    </location>
</feature>
<comment type="caution">
    <text evidence="3">The sequence shown here is derived from an EMBL/GenBank/DDBJ whole genome shotgun (WGS) entry which is preliminary data.</text>
</comment>
<feature type="domain" description="Lcl C-terminal" evidence="2">
    <location>
        <begin position="69"/>
        <end position="208"/>
    </location>
</feature>
<evidence type="ECO:0000259" key="2">
    <source>
        <dbReference type="Pfam" id="PF07603"/>
    </source>
</evidence>
<protein>
    <recommendedName>
        <fullName evidence="2">Lcl C-terminal domain-containing protein</fullName>
    </recommendedName>
</protein>
<evidence type="ECO:0000313" key="3">
    <source>
        <dbReference type="EMBL" id="PLX18579.1"/>
    </source>
</evidence>
<evidence type="ECO:0000313" key="4">
    <source>
        <dbReference type="Proteomes" id="UP000234857"/>
    </source>
</evidence>